<reference evidence="3 4" key="1">
    <citation type="journal article" date="2013" name="BMC Genomics">
        <title>The genome and transcriptome of the pine saprophyte Ophiostoma piceae, and a comparison with the bark beetle-associated pine pathogen Grosmannia clavigera.</title>
        <authorList>
            <person name="Haridas S."/>
            <person name="Wang Y."/>
            <person name="Lim L."/>
            <person name="Massoumi Alamouti S."/>
            <person name="Jackman S."/>
            <person name="Docking R."/>
            <person name="Robertson G."/>
            <person name="Birol I."/>
            <person name="Bohlmann J."/>
            <person name="Breuil C."/>
        </authorList>
    </citation>
    <scope>NUCLEOTIDE SEQUENCE [LARGE SCALE GENOMIC DNA]</scope>
    <source>
        <strain evidence="3 4">UAMH 11346</strain>
    </source>
</reference>
<proteinExistence type="predicted"/>
<evidence type="ECO:0000313" key="4">
    <source>
        <dbReference type="Proteomes" id="UP000016923"/>
    </source>
</evidence>
<dbReference type="AlphaFoldDB" id="S3C047"/>
<gene>
    <name evidence="3" type="ORF">F503_02976</name>
</gene>
<feature type="region of interest" description="Disordered" evidence="1">
    <location>
        <begin position="186"/>
        <end position="259"/>
    </location>
</feature>
<dbReference type="OrthoDB" id="18440at2759"/>
<evidence type="ECO:0000259" key="2">
    <source>
        <dbReference type="PROSITE" id="PS00028"/>
    </source>
</evidence>
<feature type="compositionally biased region" description="Low complexity" evidence="1">
    <location>
        <begin position="11"/>
        <end position="24"/>
    </location>
</feature>
<dbReference type="HOGENOM" id="CLU_055660_1_0_1"/>
<dbReference type="Proteomes" id="UP000016923">
    <property type="component" value="Unassembled WGS sequence"/>
</dbReference>
<evidence type="ECO:0000256" key="1">
    <source>
        <dbReference type="SAM" id="MobiDB-lite"/>
    </source>
</evidence>
<dbReference type="OMA" id="CMTPQKR"/>
<feature type="region of interest" description="Disordered" evidence="1">
    <location>
        <begin position="1"/>
        <end position="24"/>
    </location>
</feature>
<dbReference type="STRING" id="1262450.S3C047"/>
<keyword evidence="4" id="KW-1185">Reference proteome</keyword>
<dbReference type="InterPro" id="IPR039258">
    <property type="entry name" value="ZNF511"/>
</dbReference>
<organism evidence="3 4">
    <name type="scientific">Ophiostoma piceae (strain UAMH 11346)</name>
    <name type="common">Sap stain fungus</name>
    <dbReference type="NCBI Taxonomy" id="1262450"/>
    <lineage>
        <taxon>Eukaryota</taxon>
        <taxon>Fungi</taxon>
        <taxon>Dikarya</taxon>
        <taxon>Ascomycota</taxon>
        <taxon>Pezizomycotina</taxon>
        <taxon>Sordariomycetes</taxon>
        <taxon>Sordariomycetidae</taxon>
        <taxon>Ophiostomatales</taxon>
        <taxon>Ophiostomataceae</taxon>
        <taxon>Ophiostoma</taxon>
    </lineage>
</organism>
<feature type="domain" description="C2H2-type" evidence="2">
    <location>
        <begin position="101"/>
        <end position="122"/>
    </location>
</feature>
<evidence type="ECO:0000313" key="3">
    <source>
        <dbReference type="EMBL" id="EPE06147.1"/>
    </source>
</evidence>
<dbReference type="InterPro" id="IPR013087">
    <property type="entry name" value="Znf_C2H2_type"/>
</dbReference>
<dbReference type="PANTHER" id="PTHR21354:SF0">
    <property type="entry name" value="ZINC FINGER PROTEIN 511"/>
    <property type="match status" value="1"/>
</dbReference>
<sequence length="293" mass="32702">MKRSREPEELPPTLSSLSPASPASPASFGNFISRSNSVDCAAISGTEQPRAKIASLSHDPNAVDNGSETTAMTCLLHREHIDFPTYESYEMHYNKEHLNRCIECRRNFPSPMYLSLHGDEWHNPFVAVKREKGEHTYACFVEGCDRKCRSMDKRRRHLIDKHSFPTNFFFLITEYGTDGRQSLLDDGGRRWQHRRRSSTGNTAKKEVRQRAASVTMSGAVEPVDGSSQSEALPEPVICNNTTTQKTGSQASPAKKEQPDVQMDDLAGAMSSMTFIPRSVRFGRGGGKAGFARR</sequence>
<feature type="compositionally biased region" description="Polar residues" evidence="1">
    <location>
        <begin position="238"/>
        <end position="251"/>
    </location>
</feature>
<dbReference type="PROSITE" id="PS00028">
    <property type="entry name" value="ZINC_FINGER_C2H2_1"/>
    <property type="match status" value="1"/>
</dbReference>
<dbReference type="PANTHER" id="PTHR21354">
    <property type="entry name" value="ZINC FINGER PROTEIN 511"/>
    <property type="match status" value="1"/>
</dbReference>
<protein>
    <submittedName>
        <fullName evidence="3">Zinc finger protein</fullName>
    </submittedName>
</protein>
<dbReference type="EMBL" id="KE148154">
    <property type="protein sequence ID" value="EPE06147.1"/>
    <property type="molecule type" value="Genomic_DNA"/>
</dbReference>
<accession>S3C047</accession>
<dbReference type="eggNOG" id="KOG4173">
    <property type="taxonomic scope" value="Eukaryota"/>
</dbReference>
<dbReference type="VEuPathDB" id="FungiDB:F503_02976"/>
<name>S3C047_OPHP1</name>